<dbReference type="OrthoDB" id="407509at2759"/>
<evidence type="ECO:0000313" key="1">
    <source>
        <dbReference type="EMBL" id="PIO68462.1"/>
    </source>
</evidence>
<proteinExistence type="predicted"/>
<accession>A0A2G9UFG4</accession>
<evidence type="ECO:0000313" key="2">
    <source>
        <dbReference type="Proteomes" id="UP000230423"/>
    </source>
</evidence>
<keyword evidence="2" id="KW-1185">Reference proteome</keyword>
<dbReference type="AlphaFoldDB" id="A0A2G9UFG4"/>
<protein>
    <recommendedName>
        <fullName evidence="3">Reverse transcriptase domain-containing protein</fullName>
    </recommendedName>
</protein>
<evidence type="ECO:0008006" key="3">
    <source>
        <dbReference type="Google" id="ProtNLM"/>
    </source>
</evidence>
<gene>
    <name evidence="1" type="ORF">TELCIR_09748</name>
</gene>
<dbReference type="EMBL" id="KZ347089">
    <property type="protein sequence ID" value="PIO68462.1"/>
    <property type="molecule type" value="Genomic_DNA"/>
</dbReference>
<reference evidence="1 2" key="1">
    <citation type="submission" date="2015-09" db="EMBL/GenBank/DDBJ databases">
        <title>Draft genome of the parasitic nematode Teladorsagia circumcincta isolate WARC Sus (inbred).</title>
        <authorList>
            <person name="Mitreva M."/>
        </authorList>
    </citation>
    <scope>NUCLEOTIDE SEQUENCE [LARGE SCALE GENOMIC DNA]</scope>
    <source>
        <strain evidence="1 2">S</strain>
    </source>
</reference>
<sequence>MLQRLDEEGSHCGLTINTSKTKVMRDPFSSSAAVLLKGSQIEDVNEYVYLGSQLYEERHSWRAGKTSQSWMGCVFVYEKQYCLHKNETPSVVPLFDRHHRRCEEQGLRRYLCFTAFFLDQSKKLSMRNKLRAK</sequence>
<dbReference type="Proteomes" id="UP000230423">
    <property type="component" value="Unassembled WGS sequence"/>
</dbReference>
<feature type="non-terminal residue" evidence="1">
    <location>
        <position position="133"/>
    </location>
</feature>
<organism evidence="1 2">
    <name type="scientific">Teladorsagia circumcincta</name>
    <name type="common">Brown stomach worm</name>
    <name type="synonym">Ostertagia circumcincta</name>
    <dbReference type="NCBI Taxonomy" id="45464"/>
    <lineage>
        <taxon>Eukaryota</taxon>
        <taxon>Metazoa</taxon>
        <taxon>Ecdysozoa</taxon>
        <taxon>Nematoda</taxon>
        <taxon>Chromadorea</taxon>
        <taxon>Rhabditida</taxon>
        <taxon>Rhabditina</taxon>
        <taxon>Rhabditomorpha</taxon>
        <taxon>Strongyloidea</taxon>
        <taxon>Trichostrongylidae</taxon>
        <taxon>Teladorsagia</taxon>
    </lineage>
</organism>
<name>A0A2G9UFG4_TELCI</name>